<dbReference type="EMBL" id="JBHUEM010000005">
    <property type="protein sequence ID" value="MFD1736164.1"/>
    <property type="molecule type" value="Genomic_DNA"/>
</dbReference>
<evidence type="ECO:0000313" key="2">
    <source>
        <dbReference type="Proteomes" id="UP001597214"/>
    </source>
</evidence>
<proteinExistence type="predicted"/>
<sequence length="104" mass="12400">MEKILNFWLVKLGKLYYAGGLKRLPNNENSFSLEFVKDKEVAFLFIDEDIANHISEKCGGEIEKIEITSEEYSRLIDNHERYTNSEIEWEKEQEREILNELRTK</sequence>
<comment type="caution">
    <text evidence="1">The sequence shown here is derived from an EMBL/GenBank/DDBJ whole genome shotgun (WGS) entry which is preliminary data.</text>
</comment>
<keyword evidence="2" id="KW-1185">Reference proteome</keyword>
<gene>
    <name evidence="1" type="ORF">ACFSCX_06255</name>
</gene>
<evidence type="ECO:0008006" key="3">
    <source>
        <dbReference type="Google" id="ProtNLM"/>
    </source>
</evidence>
<protein>
    <recommendedName>
        <fullName evidence="3">DUF4288 domain-containing protein</fullName>
    </recommendedName>
</protein>
<evidence type="ECO:0000313" key="1">
    <source>
        <dbReference type="EMBL" id="MFD1736164.1"/>
    </source>
</evidence>
<dbReference type="Proteomes" id="UP001597214">
    <property type="component" value="Unassembled WGS sequence"/>
</dbReference>
<organism evidence="1 2">
    <name type="scientific">Bacillus salitolerans</name>
    <dbReference type="NCBI Taxonomy" id="1437434"/>
    <lineage>
        <taxon>Bacteria</taxon>
        <taxon>Bacillati</taxon>
        <taxon>Bacillota</taxon>
        <taxon>Bacilli</taxon>
        <taxon>Bacillales</taxon>
        <taxon>Bacillaceae</taxon>
        <taxon>Bacillus</taxon>
    </lineage>
</organism>
<accession>A0ABW4LN25</accession>
<name>A0ABW4LN25_9BACI</name>
<dbReference type="RefSeq" id="WP_377927311.1">
    <property type="nucleotide sequence ID" value="NZ_JBHUEM010000005.1"/>
</dbReference>
<reference evidence="2" key="1">
    <citation type="journal article" date="2019" name="Int. J. Syst. Evol. Microbiol.">
        <title>The Global Catalogue of Microorganisms (GCM) 10K type strain sequencing project: providing services to taxonomists for standard genome sequencing and annotation.</title>
        <authorList>
            <consortium name="The Broad Institute Genomics Platform"/>
            <consortium name="The Broad Institute Genome Sequencing Center for Infectious Disease"/>
            <person name="Wu L."/>
            <person name="Ma J."/>
        </authorList>
    </citation>
    <scope>NUCLEOTIDE SEQUENCE [LARGE SCALE GENOMIC DNA]</scope>
    <source>
        <strain evidence="2">CCUG 49339</strain>
    </source>
</reference>